<feature type="domain" description="Glycosyl transferase family 3 N-terminal" evidence="6">
    <location>
        <begin position="13"/>
        <end position="78"/>
    </location>
</feature>
<evidence type="ECO:0000256" key="1">
    <source>
        <dbReference type="ARBA" id="ARBA00022676"/>
    </source>
</evidence>
<dbReference type="EMBL" id="PXYT01000039">
    <property type="protein sequence ID" value="PSR26240.1"/>
    <property type="molecule type" value="Genomic_DNA"/>
</dbReference>
<dbReference type="PANTHER" id="PTHR43285:SF2">
    <property type="entry name" value="ANTHRANILATE PHOSPHORIBOSYLTRANSFERASE"/>
    <property type="match status" value="1"/>
</dbReference>
<dbReference type="Pfam" id="PF02885">
    <property type="entry name" value="Glycos_trans_3N"/>
    <property type="match status" value="1"/>
</dbReference>
<keyword evidence="3" id="KW-0822">Tryptophan biosynthesis</keyword>
<protein>
    <recommendedName>
        <fullName evidence="9">Anthranilate phosphoribosyltransferase</fullName>
    </recommendedName>
</protein>
<evidence type="ECO:0000259" key="6">
    <source>
        <dbReference type="Pfam" id="PF02885"/>
    </source>
</evidence>
<name>A0A2T2WVI3_9FIRM</name>
<dbReference type="InterPro" id="IPR017459">
    <property type="entry name" value="Glycosyl_Trfase_fam3_N_dom"/>
</dbReference>
<evidence type="ECO:0000313" key="7">
    <source>
        <dbReference type="EMBL" id="PSR26240.1"/>
    </source>
</evidence>
<organism evidence="7 8">
    <name type="scientific">Sulfobacillus benefaciens</name>
    <dbReference type="NCBI Taxonomy" id="453960"/>
    <lineage>
        <taxon>Bacteria</taxon>
        <taxon>Bacillati</taxon>
        <taxon>Bacillota</taxon>
        <taxon>Clostridia</taxon>
        <taxon>Eubacteriales</taxon>
        <taxon>Clostridiales Family XVII. Incertae Sedis</taxon>
        <taxon>Sulfobacillus</taxon>
    </lineage>
</organism>
<evidence type="ECO:0000256" key="3">
    <source>
        <dbReference type="ARBA" id="ARBA00022822"/>
    </source>
</evidence>
<feature type="domain" description="Glycosyl transferase family 3" evidence="5">
    <location>
        <begin position="110"/>
        <end position="340"/>
    </location>
</feature>
<dbReference type="SUPFAM" id="SSF47648">
    <property type="entry name" value="Nucleoside phosphorylase/phosphoribosyltransferase N-terminal domain"/>
    <property type="match status" value="1"/>
</dbReference>
<reference evidence="7 8" key="1">
    <citation type="journal article" date="2014" name="BMC Genomics">
        <title>Comparison of environmental and isolate Sulfobacillus genomes reveals diverse carbon, sulfur, nitrogen, and hydrogen metabolisms.</title>
        <authorList>
            <person name="Justice N.B."/>
            <person name="Norman A."/>
            <person name="Brown C.T."/>
            <person name="Singh A."/>
            <person name="Thomas B.C."/>
            <person name="Banfield J.F."/>
        </authorList>
    </citation>
    <scope>NUCLEOTIDE SEQUENCE [LARGE SCALE GENOMIC DNA]</scope>
    <source>
        <strain evidence="7">AMDSBA1</strain>
    </source>
</reference>
<dbReference type="GO" id="GO:0004048">
    <property type="term" value="F:anthranilate phosphoribosyltransferase activity"/>
    <property type="evidence" value="ECO:0007669"/>
    <property type="project" value="InterPro"/>
</dbReference>
<evidence type="ECO:0008006" key="9">
    <source>
        <dbReference type="Google" id="ProtNLM"/>
    </source>
</evidence>
<dbReference type="Proteomes" id="UP000242699">
    <property type="component" value="Unassembled WGS sequence"/>
</dbReference>
<dbReference type="InterPro" id="IPR035902">
    <property type="entry name" value="Nuc_phospho_transferase"/>
</dbReference>
<evidence type="ECO:0000259" key="5">
    <source>
        <dbReference type="Pfam" id="PF00591"/>
    </source>
</evidence>
<accession>A0A2T2WVI3</accession>
<dbReference type="Pfam" id="PF00591">
    <property type="entry name" value="Glycos_transf_3"/>
    <property type="match status" value="1"/>
</dbReference>
<dbReference type="GO" id="GO:0000162">
    <property type="term" value="P:L-tryptophan biosynthetic process"/>
    <property type="evidence" value="ECO:0007669"/>
    <property type="project" value="UniProtKB-KW"/>
</dbReference>
<evidence type="ECO:0000256" key="4">
    <source>
        <dbReference type="ARBA" id="ARBA00023141"/>
    </source>
</evidence>
<dbReference type="SUPFAM" id="SSF52418">
    <property type="entry name" value="Nucleoside phosphorylase/phosphoribosyltransferase catalytic domain"/>
    <property type="match status" value="1"/>
</dbReference>
<keyword evidence="3" id="KW-0028">Amino-acid biosynthesis</keyword>
<dbReference type="InterPro" id="IPR005940">
    <property type="entry name" value="Anthranilate_Pribosyl_Tfrase"/>
</dbReference>
<keyword evidence="2" id="KW-0808">Transferase</keyword>
<dbReference type="PANTHER" id="PTHR43285">
    <property type="entry name" value="ANTHRANILATE PHOSPHORIBOSYLTRANSFERASE"/>
    <property type="match status" value="1"/>
</dbReference>
<sequence>MKEGVEMRSPFADLLKEVARGARGARHLTFTEAREAADAILDHTASSAQIGAFLTAERIKTESAEELLAFSSALRSRCEDTGGQWLSEDGLDIVDPFDGRRKSFLSAIPAGFILRSLGIPVLFHGVLKSLPPKRGTGLYDVLQALNLPLFTGEADSKTVYQHCGSAFVNTEAICPPLGRLRVLREELSMRTLFNTVEKTLNPAGNARVITGMFHQSRHHVLKDFLSHLTHYREILLVVGVEGSGDLFVHRPSVVWKINPRSETAQEFEIDPRAARLNPVVNRLSMTTEEQAQATQTILAGEPHPLRDLVLLNAGVGLWLMGHTPSWTEGVEAAQEAVDGGLVASLLQKWRENSQFFVDRLSSD</sequence>
<proteinExistence type="predicted"/>
<gene>
    <name evidence="7" type="ORF">C7B43_14470</name>
</gene>
<dbReference type="AlphaFoldDB" id="A0A2T2WVI3"/>
<comment type="caution">
    <text evidence="7">The sequence shown here is derived from an EMBL/GenBank/DDBJ whole genome shotgun (WGS) entry which is preliminary data.</text>
</comment>
<dbReference type="Gene3D" id="1.20.970.10">
    <property type="entry name" value="Transferase, Pyrimidine Nucleoside Phosphorylase, Chain C"/>
    <property type="match status" value="1"/>
</dbReference>
<evidence type="ECO:0000256" key="2">
    <source>
        <dbReference type="ARBA" id="ARBA00022679"/>
    </source>
</evidence>
<evidence type="ECO:0000313" key="8">
    <source>
        <dbReference type="Proteomes" id="UP000242699"/>
    </source>
</evidence>
<keyword evidence="1" id="KW-0328">Glycosyltransferase</keyword>
<dbReference type="InterPro" id="IPR036320">
    <property type="entry name" value="Glycosyl_Trfase_fam3_N_dom_sf"/>
</dbReference>
<dbReference type="GO" id="GO:0005829">
    <property type="term" value="C:cytosol"/>
    <property type="evidence" value="ECO:0007669"/>
    <property type="project" value="TreeGrafter"/>
</dbReference>
<dbReference type="InterPro" id="IPR000312">
    <property type="entry name" value="Glycosyl_Trfase_fam3"/>
</dbReference>
<dbReference type="Gene3D" id="3.40.1030.10">
    <property type="entry name" value="Nucleoside phosphorylase/phosphoribosyltransferase catalytic domain"/>
    <property type="match status" value="1"/>
</dbReference>
<keyword evidence="4" id="KW-0057">Aromatic amino acid biosynthesis</keyword>